<dbReference type="Proteomes" id="UP000007842">
    <property type="component" value="Chromosome"/>
</dbReference>
<feature type="region of interest" description="Disordered" evidence="1">
    <location>
        <begin position="167"/>
        <end position="216"/>
    </location>
</feature>
<dbReference type="AlphaFoldDB" id="G8X324"/>
<dbReference type="PATRIC" id="fig|1003195.29.peg.3780"/>
<organism evidence="2 3">
    <name type="scientific">Streptantibioticus cattleyicolor (strain ATCC 35852 / DSM 46488 / JCM 4925 / NBRC 14057 / NRRL 8057)</name>
    <name type="common">Streptomyces cattleya</name>
    <dbReference type="NCBI Taxonomy" id="1003195"/>
    <lineage>
        <taxon>Bacteria</taxon>
        <taxon>Bacillati</taxon>
        <taxon>Actinomycetota</taxon>
        <taxon>Actinomycetes</taxon>
        <taxon>Kitasatosporales</taxon>
        <taxon>Streptomycetaceae</taxon>
        <taxon>Streptantibioticus</taxon>
    </lineage>
</organism>
<evidence type="ECO:0000313" key="2">
    <source>
        <dbReference type="EMBL" id="AEW96156.1"/>
    </source>
</evidence>
<evidence type="ECO:0000313" key="3">
    <source>
        <dbReference type="Proteomes" id="UP000007842"/>
    </source>
</evidence>
<sequence length="216" mass="21845">MDHTAGTAGLTRRGWRAAGAALLLGTVAAGCGIRATSVPVDAGAAPSRVSCAVPEAAATATARPGTTTAAVYLVCSQRVSPVQRVVARPGGDRLATARLLLAELERKPDPAEEHGGFTSEVPGGLAVRGPADGDPPEALRLSQDPDDLPSYAVGQLVCTFAGTAAGAGDRSVVLGGPDPHHRVERYRCDDALRTQPLPPSASTPSASPSESESGQP</sequence>
<evidence type="ECO:0000256" key="1">
    <source>
        <dbReference type="SAM" id="MobiDB-lite"/>
    </source>
</evidence>
<dbReference type="KEGG" id="scy:SCATT_37850"/>
<accession>G8X324</accession>
<dbReference type="EMBL" id="CP003219">
    <property type="protein sequence ID" value="AEW96156.1"/>
    <property type="molecule type" value="Genomic_DNA"/>
</dbReference>
<name>G8X324_STREN</name>
<feature type="region of interest" description="Disordered" evidence="1">
    <location>
        <begin position="107"/>
        <end position="146"/>
    </location>
</feature>
<dbReference type="HOGENOM" id="CLU_1299190_0_0_11"/>
<keyword evidence="3" id="KW-1185">Reference proteome</keyword>
<feature type="compositionally biased region" description="Low complexity" evidence="1">
    <location>
        <begin position="202"/>
        <end position="216"/>
    </location>
</feature>
<protein>
    <submittedName>
        <fullName evidence="2">Lipoprotein</fullName>
    </submittedName>
</protein>
<reference evidence="3" key="1">
    <citation type="submission" date="2011-12" db="EMBL/GenBank/DDBJ databases">
        <title>Complete genome sequence of Streptomyces cattleya strain DSM 46488.</title>
        <authorList>
            <person name="Ou H.-Y."/>
            <person name="Li P."/>
            <person name="Zhao C."/>
            <person name="O'Hagan D."/>
            <person name="Deng Z."/>
        </authorList>
    </citation>
    <scope>NUCLEOTIDE SEQUENCE [LARGE SCALE GENOMIC DNA]</scope>
    <source>
        <strain evidence="3">ATCC 35852 / DSM 46488 / JCM 4925 / NBRC 14057 / NRRL 8057</strain>
    </source>
</reference>
<dbReference type="STRING" id="1003195.SCATT_37850"/>
<dbReference type="OrthoDB" id="4331879at2"/>
<keyword evidence="2" id="KW-0449">Lipoprotein</keyword>
<proteinExistence type="predicted"/>
<dbReference type="eggNOG" id="ENOG5033ZGB">
    <property type="taxonomic scope" value="Bacteria"/>
</dbReference>
<gene>
    <name evidence="2" type="ordered locus">SCATT_37850</name>
</gene>
<feature type="compositionally biased region" description="Basic and acidic residues" evidence="1">
    <location>
        <begin position="178"/>
        <end position="192"/>
    </location>
</feature>